<dbReference type="RefSeq" id="WP_183307902.1">
    <property type="nucleotide sequence ID" value="NZ_JACIEP010000010.1"/>
</dbReference>
<gene>
    <name evidence="1" type="ORF">GGR21_002936</name>
</gene>
<dbReference type="AlphaFoldDB" id="A0A840CX57"/>
<organism evidence="1 2">
    <name type="scientific">Dysgonomonas hofstadii</name>
    <dbReference type="NCBI Taxonomy" id="637886"/>
    <lineage>
        <taxon>Bacteria</taxon>
        <taxon>Pseudomonadati</taxon>
        <taxon>Bacteroidota</taxon>
        <taxon>Bacteroidia</taxon>
        <taxon>Bacteroidales</taxon>
        <taxon>Dysgonomonadaceae</taxon>
        <taxon>Dysgonomonas</taxon>
    </lineage>
</organism>
<dbReference type="PANTHER" id="PTHR36452:SF1">
    <property type="entry name" value="DUF2461 DOMAIN-CONTAINING PROTEIN"/>
    <property type="match status" value="1"/>
</dbReference>
<dbReference type="PANTHER" id="PTHR36452">
    <property type="entry name" value="CHROMOSOME 12, WHOLE GENOME SHOTGUN SEQUENCE"/>
    <property type="match status" value="1"/>
</dbReference>
<dbReference type="Proteomes" id="UP000555103">
    <property type="component" value="Unassembled WGS sequence"/>
</dbReference>
<keyword evidence="2" id="KW-1185">Reference proteome</keyword>
<dbReference type="PIRSF" id="PIRSF028451">
    <property type="entry name" value="UCP028451"/>
    <property type="match status" value="1"/>
</dbReference>
<dbReference type="Pfam" id="PF09365">
    <property type="entry name" value="DUF2461"/>
    <property type="match status" value="1"/>
</dbReference>
<reference evidence="1 2" key="1">
    <citation type="submission" date="2020-08" db="EMBL/GenBank/DDBJ databases">
        <title>Genomic Encyclopedia of Type Strains, Phase IV (KMG-IV): sequencing the most valuable type-strain genomes for metagenomic binning, comparative biology and taxonomic classification.</title>
        <authorList>
            <person name="Goeker M."/>
        </authorList>
    </citation>
    <scope>NUCLEOTIDE SEQUENCE [LARGE SCALE GENOMIC DNA]</scope>
    <source>
        <strain evidence="1 2">DSM 104969</strain>
    </source>
</reference>
<dbReference type="NCBIfam" id="TIGR02453">
    <property type="entry name" value="TIGR02453 family protein"/>
    <property type="match status" value="1"/>
</dbReference>
<dbReference type="InterPro" id="IPR015996">
    <property type="entry name" value="UCP028451"/>
</dbReference>
<sequence length="220" mass="26283">MLKKDTLDFLVALKENNDREWFAENKKWYERARTDFEKLVGELIQSIAAFDSEIGLLNPKKCMFRIYRDTRFSTDKSPYKTNFGAIFRPHTAERISGYYLHLSPDEIFVSYGQYMLMPDQLKKVRRGIYDDFEMLEEILNEKRFKKEIGDLFKDEDALKRVPNGFDKDHPAAEYLKLKHFYAFKPVTREQLFSDNFVEFATDMYQVMRPLGRFLDDLLED</sequence>
<evidence type="ECO:0000313" key="2">
    <source>
        <dbReference type="Proteomes" id="UP000555103"/>
    </source>
</evidence>
<accession>A0A840CX57</accession>
<dbReference type="InterPro" id="IPR012808">
    <property type="entry name" value="CHP02453"/>
</dbReference>
<name>A0A840CX57_9BACT</name>
<comment type="caution">
    <text evidence="1">The sequence shown here is derived from an EMBL/GenBank/DDBJ whole genome shotgun (WGS) entry which is preliminary data.</text>
</comment>
<dbReference type="EMBL" id="JACIEP010000010">
    <property type="protein sequence ID" value="MBB4037022.1"/>
    <property type="molecule type" value="Genomic_DNA"/>
</dbReference>
<proteinExistence type="predicted"/>
<protein>
    <submittedName>
        <fullName evidence="1">Uncharacterized protein (TIGR02453 family)</fullName>
    </submittedName>
</protein>
<evidence type="ECO:0000313" key="1">
    <source>
        <dbReference type="EMBL" id="MBB4037022.1"/>
    </source>
</evidence>